<sequence length="811" mass="86708">MPTSRALARALALALFHVVALVTVVAAQPATPCEEGGTACLWKEYLDAAPDAAAVASDATGGGAPARNVPPPDNSADLPKCDDGQWLKNPDGGRPDKRRFDNATGRAIADPTIDGDDTVAFGKYKYWPDCNDFETDIHTTCAELNEPACPYKPREASSILCEWKAKGATNWMVDTTFNGAPVGDASRSSSANKGAAGDWLRMAFHDSGQFFLDGKHGSGDDASLWYEVNKDATSPMFRANFEMAAQTFDTRKKVFRPLNRCGAKPEEGCRFPCEHICEYKDTSTTFAHFNPQTGSVEVSSASDCYGGFSGSDEAAAAEEKYAAGDEAAAAVETVRSARGGGDVLAAPRPRGGGGGDAATAASRPSSRTTPVARPTTTTRGGDGVAARLASRDSPGRSLLEAATRADGRTFRDHHDSHETTHVDPGLPDPFASWVDKWDPYARWRPGGSLNLSPTKCYNRCMKRCNNTMTRQAQRKDPTYNSTSGSVLCVVSMSDSIQYAAAAAVEVTGGPKVLKHIKPGRCDATTLDATFGLPSPHTQSVKDMTTQIPFFKPCHCGGSELLTTLSGSHTLGHAHSRMINQECENLIPGSTERSRNMDVTPFTFDNEYWKALVTAKCPGRAGSWRRVEMHNYPSCTSPYLTDDWAKSQSFTNATGLFTSETEFPDNATLQAIYNDSLFYTTPAADVATCVNVTSSNENTCSSTACAGAGCGTLKDVAGCSCDTCGHDPLAHCTAKSTCGTFHSDQMLWATRETSRQVQLYANDQEAFFKDWVNAHVRMAHVGCESCGVGSHADADPCGSEGPAGHGHHFFKG</sequence>
<keyword evidence="8" id="KW-0732">Signal</keyword>
<dbReference type="Gene3D" id="1.10.420.10">
    <property type="entry name" value="Peroxidase, domain 2"/>
    <property type="match status" value="1"/>
</dbReference>
<dbReference type="KEGG" id="mpp:MICPUCDRAFT_58664"/>
<keyword evidence="4" id="KW-0560">Oxidoreductase</keyword>
<evidence type="ECO:0000313" key="11">
    <source>
        <dbReference type="Proteomes" id="UP000001876"/>
    </source>
</evidence>
<evidence type="ECO:0000256" key="4">
    <source>
        <dbReference type="ARBA" id="ARBA00023002"/>
    </source>
</evidence>
<evidence type="ECO:0000256" key="5">
    <source>
        <dbReference type="ARBA" id="ARBA00023004"/>
    </source>
</evidence>
<organism evidence="11">
    <name type="scientific">Micromonas pusilla (strain CCMP1545)</name>
    <name type="common">Picoplanktonic green alga</name>
    <dbReference type="NCBI Taxonomy" id="564608"/>
    <lineage>
        <taxon>Eukaryota</taxon>
        <taxon>Viridiplantae</taxon>
        <taxon>Chlorophyta</taxon>
        <taxon>Mamiellophyceae</taxon>
        <taxon>Mamiellales</taxon>
        <taxon>Mamiellaceae</taxon>
        <taxon>Micromonas</taxon>
    </lineage>
</organism>
<dbReference type="EMBL" id="GG663740">
    <property type="protein sequence ID" value="EEH56263.1"/>
    <property type="molecule type" value="Genomic_DNA"/>
</dbReference>
<name>C1MU46_MICPC</name>
<feature type="compositionally biased region" description="Low complexity" evidence="7">
    <location>
        <begin position="357"/>
        <end position="379"/>
    </location>
</feature>
<evidence type="ECO:0000256" key="8">
    <source>
        <dbReference type="SAM" id="SignalP"/>
    </source>
</evidence>
<dbReference type="CDD" id="cd00314">
    <property type="entry name" value="plant_peroxidase_like"/>
    <property type="match status" value="1"/>
</dbReference>
<dbReference type="PROSITE" id="PS00436">
    <property type="entry name" value="PEROXIDASE_2"/>
    <property type="match status" value="1"/>
</dbReference>
<dbReference type="GO" id="GO:0020037">
    <property type="term" value="F:heme binding"/>
    <property type="evidence" value="ECO:0007669"/>
    <property type="project" value="InterPro"/>
</dbReference>
<dbReference type="Proteomes" id="UP000001876">
    <property type="component" value="Unassembled WGS sequence"/>
</dbReference>
<keyword evidence="5" id="KW-0408">Iron</keyword>
<evidence type="ECO:0000256" key="7">
    <source>
        <dbReference type="SAM" id="MobiDB-lite"/>
    </source>
</evidence>
<keyword evidence="3" id="KW-0479">Metal-binding</keyword>
<feature type="signal peptide" evidence="8">
    <location>
        <begin position="1"/>
        <end position="27"/>
    </location>
</feature>
<evidence type="ECO:0000256" key="2">
    <source>
        <dbReference type="ARBA" id="ARBA00022617"/>
    </source>
</evidence>
<keyword evidence="2" id="KW-0349">Heme</keyword>
<keyword evidence="1 10" id="KW-0575">Peroxidase</keyword>
<evidence type="ECO:0000313" key="10">
    <source>
        <dbReference type="EMBL" id="EEH56263.1"/>
    </source>
</evidence>
<dbReference type="PANTHER" id="PTHR31356:SF8">
    <property type="entry name" value="L-ASCORBATE PEROXIDASE 6-RELATED"/>
    <property type="match status" value="1"/>
</dbReference>
<evidence type="ECO:0000256" key="6">
    <source>
        <dbReference type="RuleBase" id="RU004241"/>
    </source>
</evidence>
<dbReference type="PANTHER" id="PTHR31356">
    <property type="entry name" value="THYLAKOID LUMENAL 29 KDA PROTEIN, CHLOROPLASTIC-RELATED"/>
    <property type="match status" value="1"/>
</dbReference>
<dbReference type="GeneID" id="9684874"/>
<dbReference type="GO" id="GO:0004601">
    <property type="term" value="F:peroxidase activity"/>
    <property type="evidence" value="ECO:0007669"/>
    <property type="project" value="UniProtKB-KW"/>
</dbReference>
<evidence type="ECO:0000259" key="9">
    <source>
        <dbReference type="PROSITE" id="PS50873"/>
    </source>
</evidence>
<feature type="domain" description="Plant heme peroxidase family profile" evidence="9">
    <location>
        <begin position="489"/>
        <end position="800"/>
    </location>
</feature>
<gene>
    <name evidence="10" type="ORF">MICPUCDRAFT_58664</name>
</gene>
<dbReference type="Gene3D" id="1.10.520.10">
    <property type="match status" value="1"/>
</dbReference>
<dbReference type="PROSITE" id="PS50873">
    <property type="entry name" value="PEROXIDASE_4"/>
    <property type="match status" value="1"/>
</dbReference>
<dbReference type="OrthoDB" id="2113341at2759"/>
<dbReference type="InterPro" id="IPR010255">
    <property type="entry name" value="Haem_peroxidase_sf"/>
</dbReference>
<evidence type="ECO:0000256" key="1">
    <source>
        <dbReference type="ARBA" id="ARBA00022559"/>
    </source>
</evidence>
<comment type="similarity">
    <text evidence="6">Belongs to the peroxidase family.</text>
</comment>
<proteinExistence type="inferred from homology"/>
<feature type="compositionally biased region" description="Basic and acidic residues" evidence="7">
    <location>
        <begin position="79"/>
        <end position="101"/>
    </location>
</feature>
<feature type="chain" id="PRO_5002912130" evidence="8">
    <location>
        <begin position="28"/>
        <end position="811"/>
    </location>
</feature>
<feature type="region of interest" description="Disordered" evidence="7">
    <location>
        <begin position="56"/>
        <end position="108"/>
    </location>
</feature>
<evidence type="ECO:0000256" key="3">
    <source>
        <dbReference type="ARBA" id="ARBA00022723"/>
    </source>
</evidence>
<feature type="region of interest" description="Disordered" evidence="7">
    <location>
        <begin position="340"/>
        <end position="394"/>
    </location>
</feature>
<dbReference type="GO" id="GO:0000302">
    <property type="term" value="P:response to reactive oxygen species"/>
    <property type="evidence" value="ECO:0007669"/>
    <property type="project" value="TreeGrafter"/>
</dbReference>
<dbReference type="GO" id="GO:0046872">
    <property type="term" value="F:metal ion binding"/>
    <property type="evidence" value="ECO:0007669"/>
    <property type="project" value="UniProtKB-KW"/>
</dbReference>
<dbReference type="OMA" id="SILCEWK"/>
<dbReference type="InterPro" id="IPR019794">
    <property type="entry name" value="Peroxidases_AS"/>
</dbReference>
<protein>
    <submittedName>
        <fullName evidence="10">Heme-binding peroxidase</fullName>
    </submittedName>
</protein>
<dbReference type="InterPro" id="IPR044831">
    <property type="entry name" value="Ccp1-like"/>
</dbReference>
<accession>C1MU46</accession>
<dbReference type="GO" id="GO:0042744">
    <property type="term" value="P:hydrogen peroxide catabolic process"/>
    <property type="evidence" value="ECO:0007669"/>
    <property type="project" value="TreeGrafter"/>
</dbReference>
<dbReference type="Pfam" id="PF00141">
    <property type="entry name" value="peroxidase"/>
    <property type="match status" value="1"/>
</dbReference>
<keyword evidence="11" id="KW-1185">Reference proteome</keyword>
<dbReference type="GO" id="GO:0034599">
    <property type="term" value="P:cellular response to oxidative stress"/>
    <property type="evidence" value="ECO:0007669"/>
    <property type="project" value="InterPro"/>
</dbReference>
<dbReference type="SUPFAM" id="SSF48113">
    <property type="entry name" value="Heme-dependent peroxidases"/>
    <property type="match status" value="1"/>
</dbReference>
<dbReference type="InterPro" id="IPR002016">
    <property type="entry name" value="Haem_peroxidase"/>
</dbReference>
<reference evidence="10 11" key="1">
    <citation type="journal article" date="2009" name="Science">
        <title>Green evolution and dynamic adaptations revealed by genomes of the marine picoeukaryotes Micromonas.</title>
        <authorList>
            <person name="Worden A.Z."/>
            <person name="Lee J.H."/>
            <person name="Mock T."/>
            <person name="Rouze P."/>
            <person name="Simmons M.P."/>
            <person name="Aerts A.L."/>
            <person name="Allen A.E."/>
            <person name="Cuvelier M.L."/>
            <person name="Derelle E."/>
            <person name="Everett M.V."/>
            <person name="Foulon E."/>
            <person name="Grimwood J."/>
            <person name="Gundlach H."/>
            <person name="Henrissat B."/>
            <person name="Napoli C."/>
            <person name="McDonald S.M."/>
            <person name="Parker M.S."/>
            <person name="Rombauts S."/>
            <person name="Salamov A."/>
            <person name="Von Dassow P."/>
            <person name="Badger J.H."/>
            <person name="Coutinho P.M."/>
            <person name="Demir E."/>
            <person name="Dubchak I."/>
            <person name="Gentemann C."/>
            <person name="Eikrem W."/>
            <person name="Gready J.E."/>
            <person name="John U."/>
            <person name="Lanier W."/>
            <person name="Lindquist E.A."/>
            <person name="Lucas S."/>
            <person name="Mayer K.F."/>
            <person name="Moreau H."/>
            <person name="Not F."/>
            <person name="Otillar R."/>
            <person name="Panaud O."/>
            <person name="Pangilinan J."/>
            <person name="Paulsen I."/>
            <person name="Piegu B."/>
            <person name="Poliakov A."/>
            <person name="Robbens S."/>
            <person name="Schmutz J."/>
            <person name="Toulza E."/>
            <person name="Wyss T."/>
            <person name="Zelensky A."/>
            <person name="Zhou K."/>
            <person name="Armbrust E.V."/>
            <person name="Bhattacharya D."/>
            <person name="Goodenough U.W."/>
            <person name="Van de Peer Y."/>
            <person name="Grigoriev I.V."/>
        </authorList>
    </citation>
    <scope>NUCLEOTIDE SEQUENCE [LARGE SCALE GENOMIC DNA]</scope>
    <source>
        <strain evidence="10 11">CCMP1545</strain>
    </source>
</reference>
<dbReference type="AlphaFoldDB" id="C1MU46"/>
<dbReference type="RefSeq" id="XP_003059131.1">
    <property type="nucleotide sequence ID" value="XM_003059085.1"/>
</dbReference>